<evidence type="ECO:0000256" key="9">
    <source>
        <dbReference type="ARBA" id="ARBA00022840"/>
    </source>
</evidence>
<dbReference type="EMBL" id="UINC01001616">
    <property type="protein sequence ID" value="SUZ84976.1"/>
    <property type="molecule type" value="Genomic_DNA"/>
</dbReference>
<comment type="subcellular location">
    <subcellularLocation>
        <location evidence="1">Cytoplasm</location>
    </subcellularLocation>
</comment>
<evidence type="ECO:0000256" key="11">
    <source>
        <dbReference type="ARBA" id="ARBA00048366"/>
    </source>
</evidence>
<dbReference type="Pfam" id="PF01300">
    <property type="entry name" value="Sua5_yciO_yrdC"/>
    <property type="match status" value="1"/>
</dbReference>
<protein>
    <recommendedName>
        <fullName evidence="10">L-threonylcarbamoyladenylate synthase</fullName>
        <ecNumber evidence="3">2.7.7.87</ecNumber>
    </recommendedName>
    <alternativeName>
        <fullName evidence="10">L-threonylcarbamoyladenylate synthase</fullName>
    </alternativeName>
</protein>
<feature type="non-terminal residue" evidence="13">
    <location>
        <position position="1"/>
    </location>
</feature>
<dbReference type="AlphaFoldDB" id="A0A381QZU7"/>
<evidence type="ECO:0000256" key="8">
    <source>
        <dbReference type="ARBA" id="ARBA00022741"/>
    </source>
</evidence>
<gene>
    <name evidence="13" type="ORF">METZ01_LOCUS37830</name>
</gene>
<name>A0A381QZU7_9ZZZZ</name>
<evidence type="ECO:0000256" key="2">
    <source>
        <dbReference type="ARBA" id="ARBA00007663"/>
    </source>
</evidence>
<dbReference type="PANTHER" id="PTHR17490:SF16">
    <property type="entry name" value="THREONYLCARBAMOYL-AMP SYNTHASE"/>
    <property type="match status" value="1"/>
</dbReference>
<evidence type="ECO:0000259" key="12">
    <source>
        <dbReference type="PROSITE" id="PS51163"/>
    </source>
</evidence>
<dbReference type="GO" id="GO:0061710">
    <property type="term" value="F:L-threonylcarbamoyladenylate synthase"/>
    <property type="evidence" value="ECO:0007669"/>
    <property type="project" value="UniProtKB-EC"/>
</dbReference>
<evidence type="ECO:0000313" key="13">
    <source>
        <dbReference type="EMBL" id="SUZ84976.1"/>
    </source>
</evidence>
<dbReference type="GO" id="GO:0008033">
    <property type="term" value="P:tRNA processing"/>
    <property type="evidence" value="ECO:0007669"/>
    <property type="project" value="UniProtKB-KW"/>
</dbReference>
<dbReference type="PROSITE" id="PS51163">
    <property type="entry name" value="YRDC"/>
    <property type="match status" value="1"/>
</dbReference>
<comment type="catalytic activity">
    <reaction evidence="11">
        <text>L-threonine + hydrogencarbonate + ATP = L-threonylcarbamoyladenylate + diphosphate + H2O</text>
        <dbReference type="Rhea" id="RHEA:36407"/>
        <dbReference type="ChEBI" id="CHEBI:15377"/>
        <dbReference type="ChEBI" id="CHEBI:17544"/>
        <dbReference type="ChEBI" id="CHEBI:30616"/>
        <dbReference type="ChEBI" id="CHEBI:33019"/>
        <dbReference type="ChEBI" id="CHEBI:57926"/>
        <dbReference type="ChEBI" id="CHEBI:73682"/>
        <dbReference type="EC" id="2.7.7.87"/>
    </reaction>
</comment>
<reference evidence="13" key="1">
    <citation type="submission" date="2018-05" db="EMBL/GenBank/DDBJ databases">
        <authorList>
            <person name="Lanie J.A."/>
            <person name="Ng W.-L."/>
            <person name="Kazmierczak K.M."/>
            <person name="Andrzejewski T.M."/>
            <person name="Davidsen T.M."/>
            <person name="Wayne K.J."/>
            <person name="Tettelin H."/>
            <person name="Glass J.I."/>
            <person name="Rusch D."/>
            <person name="Podicherti R."/>
            <person name="Tsui H.-C.T."/>
            <person name="Winkler M.E."/>
        </authorList>
    </citation>
    <scope>NUCLEOTIDE SEQUENCE</scope>
</reference>
<keyword evidence="5" id="KW-0808">Transferase</keyword>
<dbReference type="InterPro" id="IPR006070">
    <property type="entry name" value="Sua5-like_dom"/>
</dbReference>
<keyword evidence="8" id="KW-0547">Nucleotide-binding</keyword>
<dbReference type="SUPFAM" id="SSF55821">
    <property type="entry name" value="YrdC/RibB"/>
    <property type="match status" value="1"/>
</dbReference>
<organism evidence="13">
    <name type="scientific">marine metagenome</name>
    <dbReference type="NCBI Taxonomy" id="408172"/>
    <lineage>
        <taxon>unclassified sequences</taxon>
        <taxon>metagenomes</taxon>
        <taxon>ecological metagenomes</taxon>
    </lineage>
</organism>
<dbReference type="PANTHER" id="PTHR17490">
    <property type="entry name" value="SUA5"/>
    <property type="match status" value="1"/>
</dbReference>
<evidence type="ECO:0000256" key="4">
    <source>
        <dbReference type="ARBA" id="ARBA00022490"/>
    </source>
</evidence>
<keyword evidence="6" id="KW-0819">tRNA processing</keyword>
<evidence type="ECO:0000256" key="6">
    <source>
        <dbReference type="ARBA" id="ARBA00022694"/>
    </source>
</evidence>
<dbReference type="GO" id="GO:0000049">
    <property type="term" value="F:tRNA binding"/>
    <property type="evidence" value="ECO:0007669"/>
    <property type="project" value="TreeGrafter"/>
</dbReference>
<dbReference type="InterPro" id="IPR050156">
    <property type="entry name" value="TC-AMP_synthase_SUA5"/>
</dbReference>
<dbReference type="NCBIfam" id="TIGR00057">
    <property type="entry name" value="L-threonylcarbamoyladenylate synthase"/>
    <property type="match status" value="1"/>
</dbReference>
<comment type="similarity">
    <text evidence="2">Belongs to the SUA5 family.</text>
</comment>
<evidence type="ECO:0000256" key="5">
    <source>
        <dbReference type="ARBA" id="ARBA00022679"/>
    </source>
</evidence>
<evidence type="ECO:0000256" key="3">
    <source>
        <dbReference type="ARBA" id="ARBA00012584"/>
    </source>
</evidence>
<dbReference type="EC" id="2.7.7.87" evidence="3"/>
<keyword evidence="7" id="KW-0548">Nucleotidyltransferase</keyword>
<dbReference type="GO" id="GO:0005524">
    <property type="term" value="F:ATP binding"/>
    <property type="evidence" value="ECO:0007669"/>
    <property type="project" value="UniProtKB-KW"/>
</dbReference>
<proteinExistence type="inferred from homology"/>
<evidence type="ECO:0000256" key="10">
    <source>
        <dbReference type="ARBA" id="ARBA00029774"/>
    </source>
</evidence>
<dbReference type="InterPro" id="IPR017945">
    <property type="entry name" value="DHBP_synth_RibB-like_a/b_dom"/>
</dbReference>
<dbReference type="GO" id="GO:0003725">
    <property type="term" value="F:double-stranded RNA binding"/>
    <property type="evidence" value="ECO:0007669"/>
    <property type="project" value="InterPro"/>
</dbReference>
<keyword evidence="4" id="KW-0963">Cytoplasm</keyword>
<evidence type="ECO:0000256" key="1">
    <source>
        <dbReference type="ARBA" id="ARBA00004496"/>
    </source>
</evidence>
<sequence length="208" mass="21369">VAAVAAAVRTLSAGGVVVLPTETVYGVAALPSCRNAIDEVFRRKGRPPERLVAVLVADGDQARALVEADDRFERLATAFWPGPLTVVGHRRGDRDDDLFLGDGTTEGGGATVGVRWPDHDLVRAIAVEVGPIATTSANRTGQPTPDTAAGAAAALGGGLLVLDGGPCTGEPSTVVDLTAHPARVVRRGAITEGDLKRAGVSVEAVERR</sequence>
<evidence type="ECO:0000256" key="7">
    <source>
        <dbReference type="ARBA" id="ARBA00022695"/>
    </source>
</evidence>
<keyword evidence="9" id="KW-0067">ATP-binding</keyword>
<dbReference type="GO" id="GO:0005737">
    <property type="term" value="C:cytoplasm"/>
    <property type="evidence" value="ECO:0007669"/>
    <property type="project" value="UniProtKB-SubCell"/>
</dbReference>
<dbReference type="Gene3D" id="3.90.870.10">
    <property type="entry name" value="DHBP synthase"/>
    <property type="match status" value="1"/>
</dbReference>
<feature type="domain" description="YrdC-like" evidence="12">
    <location>
        <begin position="1"/>
        <end position="190"/>
    </location>
</feature>
<accession>A0A381QZU7</accession>
<dbReference type="GO" id="GO:0006450">
    <property type="term" value="P:regulation of translational fidelity"/>
    <property type="evidence" value="ECO:0007669"/>
    <property type="project" value="TreeGrafter"/>
</dbReference>